<gene>
    <name evidence="4" type="ORF">DI555_09950</name>
</gene>
<dbReference type="InterPro" id="IPR058792">
    <property type="entry name" value="Beta-barrel_RND_2"/>
</dbReference>
<dbReference type="AlphaFoldDB" id="A0A2W5NRD6"/>
<dbReference type="Pfam" id="PF25881">
    <property type="entry name" value="HH_YBHG"/>
    <property type="match status" value="1"/>
</dbReference>
<accession>A0A2W5NRD6</accession>
<name>A0A2W5NRD6_9SPHN</name>
<organism evidence="4 5">
    <name type="scientific">Novosphingobium pentaromativorans</name>
    <dbReference type="NCBI Taxonomy" id="205844"/>
    <lineage>
        <taxon>Bacteria</taxon>
        <taxon>Pseudomonadati</taxon>
        <taxon>Pseudomonadota</taxon>
        <taxon>Alphaproteobacteria</taxon>
        <taxon>Sphingomonadales</taxon>
        <taxon>Sphingomonadaceae</taxon>
        <taxon>Novosphingobium</taxon>
    </lineage>
</organism>
<sequence>MSERTEAIDTGGEKGRFRLLVAGLVLVALLLLIGVWVAARPAPDQLQGMVDADEVNVATKALARVDRLLAEEGATVTAGTVLAVLSSPEIDAGRQQAQGVLAGAEAMRDLADNGARKEDVESLRAVWQAAKAGADLAAVTARRADNLYAEGVIAAQRRDEAHAARDASARQADAARLQYLKAQSGARAEEKAAARAQVQVARAGVSIADALGAEKTLLAPIGGEVTRRLAEPGEIVGPAVPVFQIIDTAHPWVSLNLREDQFNALQKGQVVTGRVPALGDQKVRFKVTYISPQGDFATWRATRQSSGFDVRSFEIRLHPSEPVKGLRPGMSVLFDWPQ</sequence>
<keyword evidence="1" id="KW-0472">Membrane</keyword>
<proteinExistence type="predicted"/>
<feature type="domain" description="CusB-like beta-barrel" evidence="3">
    <location>
        <begin position="252"/>
        <end position="332"/>
    </location>
</feature>
<keyword evidence="1" id="KW-0812">Transmembrane</keyword>
<dbReference type="Proteomes" id="UP000249082">
    <property type="component" value="Unassembled WGS sequence"/>
</dbReference>
<evidence type="ECO:0000256" key="1">
    <source>
        <dbReference type="SAM" id="Phobius"/>
    </source>
</evidence>
<dbReference type="PANTHER" id="PTHR30438">
    <property type="entry name" value="36 KDA ANTIGEN-RELATED"/>
    <property type="match status" value="1"/>
</dbReference>
<dbReference type="EMBL" id="QFPX01000007">
    <property type="protein sequence ID" value="PZQ54988.1"/>
    <property type="molecule type" value="Genomic_DNA"/>
</dbReference>
<evidence type="ECO:0000313" key="5">
    <source>
        <dbReference type="Proteomes" id="UP000249082"/>
    </source>
</evidence>
<dbReference type="InterPro" id="IPR059052">
    <property type="entry name" value="HH_YbhG-like"/>
</dbReference>
<evidence type="ECO:0000259" key="3">
    <source>
        <dbReference type="Pfam" id="PF25954"/>
    </source>
</evidence>
<dbReference type="SUPFAM" id="SSF111369">
    <property type="entry name" value="HlyD-like secretion proteins"/>
    <property type="match status" value="2"/>
</dbReference>
<reference evidence="4 5" key="1">
    <citation type="submission" date="2017-08" db="EMBL/GenBank/DDBJ databases">
        <title>Infants hospitalized years apart are colonized by the same room-sourced microbial strains.</title>
        <authorList>
            <person name="Brooks B."/>
            <person name="Olm M.R."/>
            <person name="Firek B.A."/>
            <person name="Baker R."/>
            <person name="Thomas B.C."/>
            <person name="Morowitz M.J."/>
            <person name="Banfield J.F."/>
        </authorList>
    </citation>
    <scope>NUCLEOTIDE SEQUENCE [LARGE SCALE GENOMIC DNA]</scope>
    <source>
        <strain evidence="4">S2_005_002_R2_33</strain>
    </source>
</reference>
<evidence type="ECO:0000313" key="4">
    <source>
        <dbReference type="EMBL" id="PZQ54988.1"/>
    </source>
</evidence>
<dbReference type="Gene3D" id="2.40.30.170">
    <property type="match status" value="1"/>
</dbReference>
<keyword evidence="1" id="KW-1133">Transmembrane helix</keyword>
<feature type="transmembrane region" description="Helical" evidence="1">
    <location>
        <begin position="20"/>
        <end position="39"/>
    </location>
</feature>
<dbReference type="Gene3D" id="2.40.50.100">
    <property type="match status" value="1"/>
</dbReference>
<dbReference type="Pfam" id="PF25954">
    <property type="entry name" value="Beta-barrel_RND_2"/>
    <property type="match status" value="1"/>
</dbReference>
<comment type="caution">
    <text evidence="4">The sequence shown here is derived from an EMBL/GenBank/DDBJ whole genome shotgun (WGS) entry which is preliminary data.</text>
</comment>
<feature type="domain" description="YbhG-like alpha-helical hairpin" evidence="2">
    <location>
        <begin position="96"/>
        <end position="209"/>
    </location>
</feature>
<evidence type="ECO:0000259" key="2">
    <source>
        <dbReference type="Pfam" id="PF25881"/>
    </source>
</evidence>
<protein>
    <submittedName>
        <fullName evidence="4">Hemolysin secretion protein D</fullName>
    </submittedName>
</protein>